<dbReference type="EMBL" id="JBHRYJ010000003">
    <property type="protein sequence ID" value="MFC3676612.1"/>
    <property type="molecule type" value="Genomic_DNA"/>
</dbReference>
<dbReference type="InterPro" id="IPR039910">
    <property type="entry name" value="D15-like"/>
</dbReference>
<dbReference type="InterPro" id="IPR010827">
    <property type="entry name" value="BamA/TamA_POTRA"/>
</dbReference>
<organism evidence="11 12">
    <name type="scientific">Ferrovibrio xuzhouensis</name>
    <dbReference type="NCBI Taxonomy" id="1576914"/>
    <lineage>
        <taxon>Bacteria</taxon>
        <taxon>Pseudomonadati</taxon>
        <taxon>Pseudomonadota</taxon>
        <taxon>Alphaproteobacteria</taxon>
        <taxon>Rhodospirillales</taxon>
        <taxon>Rhodospirillaceae</taxon>
        <taxon>Ferrovibrio</taxon>
    </lineage>
</organism>
<keyword evidence="5 8" id="KW-0677">Repeat</keyword>
<dbReference type="Gene3D" id="3.10.20.310">
    <property type="entry name" value="membrane protein fhac"/>
    <property type="match status" value="5"/>
</dbReference>
<comment type="subcellular location">
    <subcellularLocation>
        <location evidence="8">Cell outer membrane</location>
    </subcellularLocation>
    <subcellularLocation>
        <location evidence="1">Membrane</location>
    </subcellularLocation>
</comment>
<dbReference type="NCBIfam" id="TIGR03303">
    <property type="entry name" value="OM_YaeT"/>
    <property type="match status" value="1"/>
</dbReference>
<feature type="domain" description="POTRA" evidence="10">
    <location>
        <begin position="34"/>
        <end position="101"/>
    </location>
</feature>
<comment type="similarity">
    <text evidence="8">Belongs to the BamA family.</text>
</comment>
<keyword evidence="6 8" id="KW-0472">Membrane</keyword>
<dbReference type="InterPro" id="IPR000184">
    <property type="entry name" value="Bac_surfAg_D15"/>
</dbReference>
<dbReference type="InterPro" id="IPR023707">
    <property type="entry name" value="OM_assembly_BamA"/>
</dbReference>
<keyword evidence="2 8" id="KW-1134">Transmembrane beta strand</keyword>
<evidence type="ECO:0000256" key="7">
    <source>
        <dbReference type="ARBA" id="ARBA00023237"/>
    </source>
</evidence>
<keyword evidence="4 8" id="KW-0732">Signal</keyword>
<feature type="domain" description="POTRA" evidence="10">
    <location>
        <begin position="355"/>
        <end position="428"/>
    </location>
</feature>
<keyword evidence="3 8" id="KW-0812">Transmembrane</keyword>
<dbReference type="Proteomes" id="UP001595711">
    <property type="component" value="Unassembled WGS sequence"/>
</dbReference>
<sequence precursor="true">MFRTIVSRLRRLGALGLLLLLALGAHAAAAQTGPTIRDVVVEGNQRIEVATVQNYLTLHAGSAYSAAEADKSLKALFATGLFSDVTLRLQGDTLIVRVVENPVINRLVFEGNHRMQADQLRSELQLKPRQVYTRAKVQADTQRIQQIYRRSGRFAATVEPKVIQLEQNRVDLIFEINEGPLTGVSSIRFIGNRRFSDSRLKEEIQTKETAWYRFLSSDDSYDPDRLTFDREKLRKFYLSKGYADFRVINAAAELLPNRENFIITFTIEEGRPYTFGKMDVTSDIKGVDNKALAALVTTKTGETYNADQVENTVQALTDELGRQGYAFVDVQPQVKKDLQKRIIDIDYTIGESPRVFVERIDIVGNVRTLDKVIRREFRLAEGDAFNAAKLRRTRTRLRGLNFFDKVDVKESRGSAPDKVVLTADVTEKSTGEFSVGVGYSTSESVLGDISIRERNLLGRGQDLKLGFSLSTQRQQADLSFTEPYFLDRELAAGFDLSRRRTDFRDRSSLDQTTTIASPRISYPITENLSQQIYYRFRQDQINHVRDDASPFIIAQEGGYVTSSIGHVLTYDRRDDKIEPGHGYLLRLSQELAGVGGTERYVKNVGAGYKYFTLSDDVILTLGAEAGSIIGLGEDVRLPNRFYLGGDNFRGFRTGGIGPRDTSTGDSLGGEQYYKGSADLSFPIGLPNEYGIKGILFTEAGSLSKLSDSGPTVFDSNSLRVSAGTGVQWKSPLGLIRVDVGFPIVKEEADKTELLRINFGSRF</sequence>
<dbReference type="PANTHER" id="PTHR12815:SF23">
    <property type="entry name" value="OUTER MEMBRANE PROTEIN ASSEMBLY FACTOR BAMA"/>
    <property type="match status" value="1"/>
</dbReference>
<dbReference type="PANTHER" id="PTHR12815">
    <property type="entry name" value="SORTING AND ASSEMBLY MACHINERY SAMM50 PROTEIN FAMILY MEMBER"/>
    <property type="match status" value="1"/>
</dbReference>
<evidence type="ECO:0000256" key="6">
    <source>
        <dbReference type="ARBA" id="ARBA00023136"/>
    </source>
</evidence>
<evidence type="ECO:0000256" key="8">
    <source>
        <dbReference type="HAMAP-Rule" id="MF_01430"/>
    </source>
</evidence>
<dbReference type="Pfam" id="PF01103">
    <property type="entry name" value="Omp85"/>
    <property type="match status" value="1"/>
</dbReference>
<feature type="domain" description="POTRA" evidence="10">
    <location>
        <begin position="102"/>
        <end position="179"/>
    </location>
</feature>
<proteinExistence type="inferred from homology"/>
<dbReference type="Gene3D" id="2.40.160.50">
    <property type="entry name" value="membrane protein fhac: a member of the omp85/tpsb transporter family"/>
    <property type="match status" value="1"/>
</dbReference>
<comment type="subunit">
    <text evidence="8">Part of the Bam complex.</text>
</comment>
<dbReference type="HAMAP" id="MF_01430">
    <property type="entry name" value="OM_assembly_BamA"/>
    <property type="match status" value="1"/>
</dbReference>
<protein>
    <recommendedName>
        <fullName evidence="8 9">Outer membrane protein assembly factor BamA</fullName>
    </recommendedName>
</protein>
<comment type="function">
    <text evidence="8">Part of the outer membrane protein assembly complex, which is involved in assembly and insertion of beta-barrel proteins into the outer membrane.</text>
</comment>
<keyword evidence="7 8" id="KW-0998">Cell outer membrane</keyword>
<evidence type="ECO:0000259" key="10">
    <source>
        <dbReference type="PROSITE" id="PS51779"/>
    </source>
</evidence>
<evidence type="ECO:0000313" key="11">
    <source>
        <dbReference type="EMBL" id="MFC3676612.1"/>
    </source>
</evidence>
<dbReference type="RefSeq" id="WP_379727610.1">
    <property type="nucleotide sequence ID" value="NZ_JBHRYJ010000003.1"/>
</dbReference>
<comment type="caution">
    <text evidence="11">The sequence shown here is derived from an EMBL/GenBank/DDBJ whole genome shotgun (WGS) entry which is preliminary data.</text>
</comment>
<dbReference type="Pfam" id="PF07244">
    <property type="entry name" value="POTRA"/>
    <property type="match status" value="5"/>
</dbReference>
<evidence type="ECO:0000313" key="12">
    <source>
        <dbReference type="Proteomes" id="UP001595711"/>
    </source>
</evidence>
<feature type="signal peptide" evidence="8">
    <location>
        <begin position="1"/>
        <end position="27"/>
    </location>
</feature>
<evidence type="ECO:0000256" key="1">
    <source>
        <dbReference type="ARBA" id="ARBA00004370"/>
    </source>
</evidence>
<dbReference type="PIRSF" id="PIRSF006076">
    <property type="entry name" value="OM_assembly_OMP85"/>
    <property type="match status" value="1"/>
</dbReference>
<evidence type="ECO:0000256" key="9">
    <source>
        <dbReference type="NCBIfam" id="TIGR03303"/>
    </source>
</evidence>
<gene>
    <name evidence="8 11" type="primary">bamA</name>
    <name evidence="11" type="ORF">ACFOOQ_13725</name>
</gene>
<evidence type="ECO:0000256" key="3">
    <source>
        <dbReference type="ARBA" id="ARBA00022692"/>
    </source>
</evidence>
<keyword evidence="12" id="KW-1185">Reference proteome</keyword>
<reference evidence="12" key="1">
    <citation type="journal article" date="2019" name="Int. J. Syst. Evol. Microbiol.">
        <title>The Global Catalogue of Microorganisms (GCM) 10K type strain sequencing project: providing services to taxonomists for standard genome sequencing and annotation.</title>
        <authorList>
            <consortium name="The Broad Institute Genomics Platform"/>
            <consortium name="The Broad Institute Genome Sequencing Center for Infectious Disease"/>
            <person name="Wu L."/>
            <person name="Ma J."/>
        </authorList>
    </citation>
    <scope>NUCLEOTIDE SEQUENCE [LARGE SCALE GENOMIC DNA]</scope>
    <source>
        <strain evidence="12">KCTC 42182</strain>
    </source>
</reference>
<accession>A0ABV7VI60</accession>
<evidence type="ECO:0000256" key="5">
    <source>
        <dbReference type="ARBA" id="ARBA00022737"/>
    </source>
</evidence>
<feature type="chain" id="PRO_5044906289" description="Outer membrane protein assembly factor BamA" evidence="8">
    <location>
        <begin position="28"/>
        <end position="762"/>
    </location>
</feature>
<evidence type="ECO:0000256" key="2">
    <source>
        <dbReference type="ARBA" id="ARBA00022452"/>
    </source>
</evidence>
<name>A0ABV7VI60_9PROT</name>
<dbReference type="InterPro" id="IPR034746">
    <property type="entry name" value="POTRA"/>
</dbReference>
<evidence type="ECO:0000256" key="4">
    <source>
        <dbReference type="ARBA" id="ARBA00022729"/>
    </source>
</evidence>
<dbReference type="PROSITE" id="PS51779">
    <property type="entry name" value="POTRA"/>
    <property type="match status" value="3"/>
</dbReference>